<proteinExistence type="predicted"/>
<keyword evidence="3" id="KW-1185">Reference proteome</keyword>
<feature type="region of interest" description="Disordered" evidence="1">
    <location>
        <begin position="67"/>
        <end position="96"/>
    </location>
</feature>
<reference evidence="2" key="1">
    <citation type="submission" date="2021-01" db="EMBL/GenBank/DDBJ databases">
        <title>Rhizobium sp. strain KVB221 16S ribosomal RNA gene Genome sequencing and assembly.</title>
        <authorList>
            <person name="Kang M."/>
        </authorList>
    </citation>
    <scope>NUCLEOTIDE SEQUENCE</scope>
    <source>
        <strain evidence="2">KVB221</strain>
    </source>
</reference>
<accession>A0A936YWV0</accession>
<evidence type="ECO:0000256" key="1">
    <source>
        <dbReference type="SAM" id="MobiDB-lite"/>
    </source>
</evidence>
<dbReference type="RefSeq" id="WP_201664036.1">
    <property type="nucleotide sequence ID" value="NZ_JAEQNC010000026.1"/>
</dbReference>
<comment type="caution">
    <text evidence="2">The sequence shown here is derived from an EMBL/GenBank/DDBJ whole genome shotgun (WGS) entry which is preliminary data.</text>
</comment>
<dbReference type="Proteomes" id="UP000633219">
    <property type="component" value="Unassembled WGS sequence"/>
</dbReference>
<gene>
    <name evidence="2" type="ORF">JJB09_26140</name>
</gene>
<dbReference type="EMBL" id="JAEQNC010000026">
    <property type="protein sequence ID" value="MBL0375492.1"/>
    <property type="molecule type" value="Genomic_DNA"/>
</dbReference>
<sequence length="96" mass="10841">MSSDNRHEFLTSTDLQMLERVLKRAGFRGTEATVDPNKMGKAARFLIDHFRNGNDSEDSLTDVLEKRGFETGSGKHRTPKQEKSEAIDRWVDEGGS</sequence>
<protein>
    <submittedName>
        <fullName evidence="2">Uncharacterized protein</fullName>
    </submittedName>
</protein>
<organism evidence="2 3">
    <name type="scientific">Rhizobium setariae</name>
    <dbReference type="NCBI Taxonomy" id="2801340"/>
    <lineage>
        <taxon>Bacteria</taxon>
        <taxon>Pseudomonadati</taxon>
        <taxon>Pseudomonadota</taxon>
        <taxon>Alphaproteobacteria</taxon>
        <taxon>Hyphomicrobiales</taxon>
        <taxon>Rhizobiaceae</taxon>
        <taxon>Rhizobium/Agrobacterium group</taxon>
        <taxon>Rhizobium</taxon>
    </lineage>
</organism>
<evidence type="ECO:0000313" key="3">
    <source>
        <dbReference type="Proteomes" id="UP000633219"/>
    </source>
</evidence>
<name>A0A936YWV0_9HYPH</name>
<feature type="compositionally biased region" description="Basic and acidic residues" evidence="1">
    <location>
        <begin position="79"/>
        <end position="96"/>
    </location>
</feature>
<dbReference type="AlphaFoldDB" id="A0A936YWV0"/>
<evidence type="ECO:0000313" key="2">
    <source>
        <dbReference type="EMBL" id="MBL0375492.1"/>
    </source>
</evidence>